<feature type="region of interest" description="Disordered" evidence="1">
    <location>
        <begin position="18"/>
        <end position="65"/>
    </location>
</feature>
<dbReference type="RefSeq" id="WP_378529227.1">
    <property type="nucleotide sequence ID" value="NZ_JBHSBH010000001.1"/>
</dbReference>
<comment type="caution">
    <text evidence="3">The sequence shown here is derived from an EMBL/GenBank/DDBJ whole genome shotgun (WGS) entry which is preliminary data.</text>
</comment>
<evidence type="ECO:0000256" key="1">
    <source>
        <dbReference type="SAM" id="MobiDB-lite"/>
    </source>
</evidence>
<proteinExistence type="predicted"/>
<accession>A0ABV8FF00</accession>
<keyword evidence="2" id="KW-0732">Signal</keyword>
<evidence type="ECO:0000313" key="4">
    <source>
        <dbReference type="Proteomes" id="UP001595847"/>
    </source>
</evidence>
<dbReference type="PROSITE" id="PS51257">
    <property type="entry name" value="PROKAR_LIPOPROTEIN"/>
    <property type="match status" value="1"/>
</dbReference>
<feature type="chain" id="PRO_5046320338" description="Lipoprotein" evidence="2">
    <location>
        <begin position="19"/>
        <end position="167"/>
    </location>
</feature>
<feature type="signal peptide" evidence="2">
    <location>
        <begin position="1"/>
        <end position="18"/>
    </location>
</feature>
<evidence type="ECO:0008006" key="5">
    <source>
        <dbReference type="Google" id="ProtNLM"/>
    </source>
</evidence>
<sequence length="167" mass="16989">MTITRSLIAGALAAVATAGCSSSETPDAAGDAAPSSSPPSPEAEPSSPEASPPAPEAADGRDLDACADGDCEVFVSEGDVIHLDGDQRVARLTFTTVTPTEIAVAGSYPDMPDTDMAFVQVDPSVPSDPDQDPTHGINELGLWYLGVNGDEVVVRLAQVEPEAPDAG</sequence>
<organism evidence="3 4">
    <name type="scientific">Nocardiopsis sediminis</name>
    <dbReference type="NCBI Taxonomy" id="1778267"/>
    <lineage>
        <taxon>Bacteria</taxon>
        <taxon>Bacillati</taxon>
        <taxon>Actinomycetota</taxon>
        <taxon>Actinomycetes</taxon>
        <taxon>Streptosporangiales</taxon>
        <taxon>Nocardiopsidaceae</taxon>
        <taxon>Nocardiopsis</taxon>
    </lineage>
</organism>
<evidence type="ECO:0000256" key="2">
    <source>
        <dbReference type="SAM" id="SignalP"/>
    </source>
</evidence>
<keyword evidence="4" id="KW-1185">Reference proteome</keyword>
<evidence type="ECO:0000313" key="3">
    <source>
        <dbReference type="EMBL" id="MFC3994352.1"/>
    </source>
</evidence>
<name>A0ABV8FF00_9ACTN</name>
<reference evidence="4" key="1">
    <citation type="journal article" date="2019" name="Int. J. Syst. Evol. Microbiol.">
        <title>The Global Catalogue of Microorganisms (GCM) 10K type strain sequencing project: providing services to taxonomists for standard genome sequencing and annotation.</title>
        <authorList>
            <consortium name="The Broad Institute Genomics Platform"/>
            <consortium name="The Broad Institute Genome Sequencing Center for Infectious Disease"/>
            <person name="Wu L."/>
            <person name="Ma J."/>
        </authorList>
    </citation>
    <scope>NUCLEOTIDE SEQUENCE [LARGE SCALE GENOMIC DNA]</scope>
    <source>
        <strain evidence="4">TBRC 1826</strain>
    </source>
</reference>
<dbReference type="Proteomes" id="UP001595847">
    <property type="component" value="Unassembled WGS sequence"/>
</dbReference>
<dbReference type="EMBL" id="JBHSBH010000001">
    <property type="protein sequence ID" value="MFC3994352.1"/>
    <property type="molecule type" value="Genomic_DNA"/>
</dbReference>
<protein>
    <recommendedName>
        <fullName evidence="5">Lipoprotein</fullName>
    </recommendedName>
</protein>
<gene>
    <name evidence="3" type="ORF">ACFOVU_00375</name>
</gene>